<accession>A0A951QTJ9</accession>
<reference evidence="1" key="2">
    <citation type="journal article" date="2022" name="Microbiol. Resour. Announc.">
        <title>Metagenome Sequencing to Explore Phylogenomics of Terrestrial Cyanobacteria.</title>
        <authorList>
            <person name="Ward R.D."/>
            <person name="Stajich J.E."/>
            <person name="Johansen J.R."/>
            <person name="Huntemann M."/>
            <person name="Clum A."/>
            <person name="Foster B."/>
            <person name="Foster B."/>
            <person name="Roux S."/>
            <person name="Palaniappan K."/>
            <person name="Varghese N."/>
            <person name="Mukherjee S."/>
            <person name="Reddy T.B.K."/>
            <person name="Daum C."/>
            <person name="Copeland A."/>
            <person name="Chen I.A."/>
            <person name="Ivanova N.N."/>
            <person name="Kyrpides N.C."/>
            <person name="Shapiro N."/>
            <person name="Eloe-Fadrosh E.A."/>
            <person name="Pietrasiak N."/>
        </authorList>
    </citation>
    <scope>NUCLEOTIDE SEQUENCE</scope>
    <source>
        <strain evidence="1">GSE-NOS-MK-12-04C</strain>
    </source>
</reference>
<evidence type="ECO:0000313" key="2">
    <source>
        <dbReference type="Proteomes" id="UP000729701"/>
    </source>
</evidence>
<proteinExistence type="predicted"/>
<dbReference type="Proteomes" id="UP000729701">
    <property type="component" value="Unassembled WGS sequence"/>
</dbReference>
<comment type="caution">
    <text evidence="1">The sequence shown here is derived from an EMBL/GenBank/DDBJ whole genome shotgun (WGS) entry which is preliminary data.</text>
</comment>
<gene>
    <name evidence="1" type="ORF">KME60_26365</name>
</gene>
<dbReference type="AlphaFoldDB" id="A0A951QTJ9"/>
<name>A0A951QTJ9_9CYAN</name>
<evidence type="ECO:0000313" key="1">
    <source>
        <dbReference type="EMBL" id="MBW4670852.1"/>
    </source>
</evidence>
<sequence>MAADLNATISALKSGLTSIPPEAAVKNIESWENDLKDAAPEIASALGQLKSALLNGTATPESLSQLLTSVGQKTSSAGAGNAQVEELGSLLSKAGGSLG</sequence>
<dbReference type="EMBL" id="JAHHGZ010000036">
    <property type="protein sequence ID" value="MBW4670852.1"/>
    <property type="molecule type" value="Genomic_DNA"/>
</dbReference>
<organism evidence="1 2">
    <name type="scientific">Cyanomargarita calcarea GSE-NOS-MK-12-04C</name>
    <dbReference type="NCBI Taxonomy" id="2839659"/>
    <lineage>
        <taxon>Bacteria</taxon>
        <taxon>Bacillati</taxon>
        <taxon>Cyanobacteriota</taxon>
        <taxon>Cyanophyceae</taxon>
        <taxon>Nostocales</taxon>
        <taxon>Cyanomargaritaceae</taxon>
        <taxon>Cyanomargarita</taxon>
    </lineage>
</organism>
<reference evidence="1" key="1">
    <citation type="submission" date="2021-05" db="EMBL/GenBank/DDBJ databases">
        <authorList>
            <person name="Pietrasiak N."/>
            <person name="Ward R."/>
            <person name="Stajich J.E."/>
            <person name="Kurbessoian T."/>
        </authorList>
    </citation>
    <scope>NUCLEOTIDE SEQUENCE</scope>
    <source>
        <strain evidence="1">GSE-NOS-MK-12-04C</strain>
    </source>
</reference>
<protein>
    <submittedName>
        <fullName evidence="1">Uncharacterized protein</fullName>
    </submittedName>
</protein>